<organism evidence="6 7">
    <name type="scientific">Sarcoptes scabiei</name>
    <name type="common">Itch mite</name>
    <name type="synonym">Acarus scabiei</name>
    <dbReference type="NCBI Taxonomy" id="52283"/>
    <lineage>
        <taxon>Eukaryota</taxon>
        <taxon>Metazoa</taxon>
        <taxon>Ecdysozoa</taxon>
        <taxon>Arthropoda</taxon>
        <taxon>Chelicerata</taxon>
        <taxon>Arachnida</taxon>
        <taxon>Acari</taxon>
        <taxon>Acariformes</taxon>
        <taxon>Sarcoptiformes</taxon>
        <taxon>Astigmata</taxon>
        <taxon>Psoroptidia</taxon>
        <taxon>Sarcoptoidea</taxon>
        <taxon>Sarcoptidae</taxon>
        <taxon>Sarcoptinae</taxon>
        <taxon>Sarcoptes</taxon>
    </lineage>
</organism>
<dbReference type="InterPro" id="IPR044920">
    <property type="entry name" value="MnmG_C_subdom_sf"/>
</dbReference>
<dbReference type="SUPFAM" id="SSF51905">
    <property type="entry name" value="FAD/NAD(P)-binding domain"/>
    <property type="match status" value="1"/>
</dbReference>
<comment type="similarity">
    <text evidence="2">Belongs to the MnmG family.</text>
</comment>
<accession>A0A132AJT2</accession>
<dbReference type="GO" id="GO:0005739">
    <property type="term" value="C:mitochondrion"/>
    <property type="evidence" value="ECO:0007669"/>
    <property type="project" value="GOC"/>
</dbReference>
<evidence type="ECO:0000259" key="5">
    <source>
        <dbReference type="SMART" id="SM01228"/>
    </source>
</evidence>
<evidence type="ECO:0000256" key="4">
    <source>
        <dbReference type="ARBA" id="ARBA00022827"/>
    </source>
</evidence>
<evidence type="ECO:0000256" key="2">
    <source>
        <dbReference type="ARBA" id="ARBA00007653"/>
    </source>
</evidence>
<dbReference type="Gene3D" id="1.10.150.570">
    <property type="entry name" value="GidA associated domain, C-terminal subdomain"/>
    <property type="match status" value="1"/>
</dbReference>
<dbReference type="PANTHER" id="PTHR11806">
    <property type="entry name" value="GLUCOSE INHIBITED DIVISION PROTEIN A"/>
    <property type="match status" value="1"/>
</dbReference>
<proteinExistence type="inferred from homology"/>
<dbReference type="Gene3D" id="3.50.50.60">
    <property type="entry name" value="FAD/NAD(P)-binding domain"/>
    <property type="match status" value="2"/>
</dbReference>
<feature type="domain" description="tRNA uridine 5-carboxymethylaminomethyl modification enzyme C-terminal subdomain" evidence="5">
    <location>
        <begin position="601"/>
        <end position="673"/>
    </location>
</feature>
<dbReference type="PROSITE" id="PS01281">
    <property type="entry name" value="GIDA_2"/>
    <property type="match status" value="1"/>
</dbReference>
<dbReference type="FunFam" id="3.50.50.60:FF:000082">
    <property type="entry name" value="protein MTO1 homolog, mitochondrial isoform X1"/>
    <property type="match status" value="1"/>
</dbReference>
<dbReference type="NCBIfam" id="TIGR00136">
    <property type="entry name" value="mnmG_gidA"/>
    <property type="match status" value="1"/>
</dbReference>
<dbReference type="GO" id="GO:0005829">
    <property type="term" value="C:cytosol"/>
    <property type="evidence" value="ECO:0007669"/>
    <property type="project" value="TreeGrafter"/>
</dbReference>
<dbReference type="Proteomes" id="UP000616769">
    <property type="component" value="Unassembled WGS sequence"/>
</dbReference>
<evidence type="ECO:0000313" key="7">
    <source>
        <dbReference type="Proteomes" id="UP000616769"/>
    </source>
</evidence>
<dbReference type="OrthoDB" id="3329at2759"/>
<dbReference type="VEuPathDB" id="VectorBase:SSCA007453"/>
<dbReference type="InterPro" id="IPR002218">
    <property type="entry name" value="MnmG-rel"/>
</dbReference>
<dbReference type="InterPro" id="IPR040131">
    <property type="entry name" value="MnmG_N"/>
</dbReference>
<dbReference type="PANTHER" id="PTHR11806:SF0">
    <property type="entry name" value="PROTEIN MTO1 HOMOLOG, MITOCHONDRIAL"/>
    <property type="match status" value="1"/>
</dbReference>
<name>A0A132AJT2_SARSC</name>
<dbReference type="FunFam" id="1.10.150.570:FF:000001">
    <property type="entry name" value="tRNA uridine 5-carboxymethylaminomethyl modification enzyme MnmG"/>
    <property type="match status" value="1"/>
</dbReference>
<evidence type="ECO:0000313" key="6">
    <source>
        <dbReference type="EMBL" id="KPM11246.1"/>
    </source>
</evidence>
<dbReference type="AlphaFoldDB" id="A0A132AJT2"/>
<dbReference type="PRINTS" id="PR00411">
    <property type="entry name" value="PNDRDTASEI"/>
</dbReference>
<comment type="cofactor">
    <cofactor evidence="1">
        <name>FAD</name>
        <dbReference type="ChEBI" id="CHEBI:57692"/>
    </cofactor>
</comment>
<dbReference type="InterPro" id="IPR036188">
    <property type="entry name" value="FAD/NAD-bd_sf"/>
</dbReference>
<keyword evidence="4" id="KW-0274">FAD</keyword>
<dbReference type="FunFam" id="3.50.50.60:FF:000002">
    <property type="entry name" value="tRNA uridine 5-carboxymethylaminomethyl modification enzyme MnmG"/>
    <property type="match status" value="1"/>
</dbReference>
<dbReference type="GO" id="GO:0050660">
    <property type="term" value="F:flavin adenine dinucleotide binding"/>
    <property type="evidence" value="ECO:0007669"/>
    <property type="project" value="InterPro"/>
</dbReference>
<dbReference type="InterPro" id="IPR026904">
    <property type="entry name" value="MnmG_C"/>
</dbReference>
<comment type="caution">
    <text evidence="6">The sequence shown here is derived from an EMBL/GenBank/DDBJ whole genome shotgun (WGS) entry which is preliminary data.</text>
</comment>
<dbReference type="SMART" id="SM01228">
    <property type="entry name" value="GIDA_assoc_3"/>
    <property type="match status" value="1"/>
</dbReference>
<dbReference type="Pfam" id="PF13932">
    <property type="entry name" value="SAM_GIDA_C"/>
    <property type="match status" value="1"/>
</dbReference>
<keyword evidence="3" id="KW-0285">Flavoprotein</keyword>
<reference evidence="6 7" key="1">
    <citation type="journal article" date="2015" name="Parasit. Vectors">
        <title>Draft genome of the scabies mite.</title>
        <authorList>
            <person name="Rider S.D.Jr."/>
            <person name="Morgan M.S."/>
            <person name="Arlian L.G."/>
        </authorList>
    </citation>
    <scope>NUCLEOTIDE SEQUENCE [LARGE SCALE GENOMIC DNA]</scope>
    <source>
        <strain evidence="6">Arlian Lab</strain>
    </source>
</reference>
<dbReference type="EMBL" id="JXLN01016764">
    <property type="protein sequence ID" value="KPM11246.1"/>
    <property type="molecule type" value="Genomic_DNA"/>
</dbReference>
<evidence type="ECO:0000256" key="1">
    <source>
        <dbReference type="ARBA" id="ARBA00001974"/>
    </source>
</evidence>
<sequence length="689" mass="78745">MKQFKRFQMISSILSSRRCSIWFWEIMVQRRLSLTSQPQSQFDVIVVGGGHAGTEAATAAARMSSRTLLVTHKFQTIGEMSCNPAFGGIGKGQLIREIDALDGICGRVCDKSGIQYKILNRSKGPAVWGYRAQIDRKLYKHHMQNEIRQTPNLEVLCDSIEDLILEEIQINDSNDVRKFKCKGIITKDGRMITSHSVIICTGTFLRGEINIGLEHYPAGRLDDKPAIGLAETFEKRIKFRMGRLKTGTPPRIDKNSINYSGLDHTKGDDPSHPFSFMNDEVWIDPKNQLSTWLTYTNNRSKEIVSENLHLSRHVREEICGPRYCPSIESKIIRFPNRNHQIWLEPEGFDSDLIYPNGISCTLPEECQFDLIRSIAGLENARMVRPGYGVEYDYIDPRQIRPTLETKKVSNLFLAGQINGTTGYEEAAAQGIIAGINAALKAKNAIDNLYPSEFIVNRTEAYIGVLIDDLTSLGTNEPYRMFTSRAEFRLYLRPDNADIRLTKRGYQVGCVSQERYRRCCEIEKKLYDGKTFLQSIQLPLIDWLKRLKIDSNLSGSIKLKNGFEMLSIQNLCDFEDFHRIFPKELEAIANDWILVQRFKNEALYQREIQDQQAMIEEIRAQESTRINDSIDYYDLKLNLSSEVQEILSEHRPTTIGAATRIPGVTAAAIVKLLYYIRKNQSNQSENKFFV</sequence>
<dbReference type="InterPro" id="IPR004416">
    <property type="entry name" value="MnmG"/>
</dbReference>
<dbReference type="GO" id="GO:0070899">
    <property type="term" value="P:mitochondrial tRNA wobble uridine modification"/>
    <property type="evidence" value="ECO:0007669"/>
    <property type="project" value="UniProtKB-ARBA"/>
</dbReference>
<dbReference type="PROSITE" id="PS01280">
    <property type="entry name" value="GIDA_1"/>
    <property type="match status" value="1"/>
</dbReference>
<gene>
    <name evidence="6" type="ORF">QR98_0098160</name>
</gene>
<dbReference type="Pfam" id="PF01134">
    <property type="entry name" value="GIDA"/>
    <property type="match status" value="1"/>
</dbReference>
<evidence type="ECO:0000256" key="3">
    <source>
        <dbReference type="ARBA" id="ARBA00022630"/>
    </source>
</evidence>
<dbReference type="HAMAP" id="MF_00129">
    <property type="entry name" value="MnmG_GidA"/>
    <property type="match status" value="1"/>
</dbReference>
<protein>
    <submittedName>
        <fullName evidence="6">Glucose inhibited division protein A-like protein</fullName>
    </submittedName>
</protein>
<dbReference type="InterPro" id="IPR047001">
    <property type="entry name" value="MnmG_C_subdom"/>
</dbReference>
<dbReference type="GO" id="GO:0030488">
    <property type="term" value="P:tRNA methylation"/>
    <property type="evidence" value="ECO:0007669"/>
    <property type="project" value="TreeGrafter"/>
</dbReference>
<dbReference type="InterPro" id="IPR020595">
    <property type="entry name" value="MnmG-rel_CS"/>
</dbReference>